<name>A0A5E8AMP6_9SPHN</name>
<evidence type="ECO:0000313" key="1">
    <source>
        <dbReference type="EMBL" id="VVT32654.1"/>
    </source>
</evidence>
<proteinExistence type="predicted"/>
<evidence type="ECO:0000313" key="2">
    <source>
        <dbReference type="Proteomes" id="UP000326857"/>
    </source>
</evidence>
<dbReference type="Proteomes" id="UP000326857">
    <property type="component" value="Unassembled WGS sequence"/>
</dbReference>
<reference evidence="1 2" key="1">
    <citation type="submission" date="2019-09" db="EMBL/GenBank/DDBJ databases">
        <authorList>
            <person name="Dittami M. S."/>
        </authorList>
    </citation>
    <scope>NUCLEOTIDE SEQUENCE [LARGE SCALE GENOMIC DNA]</scope>
    <source>
        <strain evidence="1">SPHINGO391</strain>
    </source>
</reference>
<dbReference type="AlphaFoldDB" id="A0A5E8AMP6"/>
<protein>
    <submittedName>
        <fullName evidence="1">Uncharacterized protein</fullName>
    </submittedName>
</protein>
<dbReference type="EMBL" id="CABVLI010000053">
    <property type="protein sequence ID" value="VVT32654.1"/>
    <property type="molecule type" value="Genomic_DNA"/>
</dbReference>
<accession>A0A5E8AMP6</accession>
<sequence length="94" mass="10828">MFTQVNGMWAYVHGDHVDLGLSAMVMMRLDIWSDRTNGVRVMRWFAIGSQARLAMTCSTLLKNRLGLPMSHKMRCDTIIYVRAIGRVSQCFTWD</sequence>
<gene>
    <name evidence="1" type="ORF">SPHINGO391_80034</name>
</gene>
<organism evidence="1 2">
    <name type="scientific">Sphingomonas aurantiaca</name>
    <dbReference type="NCBI Taxonomy" id="185949"/>
    <lineage>
        <taxon>Bacteria</taxon>
        <taxon>Pseudomonadati</taxon>
        <taxon>Pseudomonadota</taxon>
        <taxon>Alphaproteobacteria</taxon>
        <taxon>Sphingomonadales</taxon>
        <taxon>Sphingomonadaceae</taxon>
        <taxon>Sphingomonas</taxon>
    </lineage>
</organism>